<dbReference type="Proteomes" id="UP001292182">
    <property type="component" value="Unassembled WGS sequence"/>
</dbReference>
<sequence>MSKFIVLLASVAATISSNILAADREGADPETYISAFNDVCRTHFPDLDAVARDAVAKGWQSSKMRLIEGATDLPKNLPQAFHKDSMMLFLTRPESGDFSEVCQISGSEATKLTGADIAAMMAPSVDAAASMVDKGADHETTTWRTGPGISVQAGISIYRKFRTISLSARHTR</sequence>
<protein>
    <recommendedName>
        <fullName evidence="4">Lipoprotein</fullName>
    </recommendedName>
</protein>
<evidence type="ECO:0000256" key="1">
    <source>
        <dbReference type="SAM" id="SignalP"/>
    </source>
</evidence>
<evidence type="ECO:0008006" key="4">
    <source>
        <dbReference type="Google" id="ProtNLM"/>
    </source>
</evidence>
<comment type="caution">
    <text evidence="2">The sequence shown here is derived from an EMBL/GenBank/DDBJ whole genome shotgun (WGS) entry which is preliminary data.</text>
</comment>
<feature type="chain" id="PRO_5046905496" description="Lipoprotein" evidence="1">
    <location>
        <begin position="22"/>
        <end position="172"/>
    </location>
</feature>
<proteinExistence type="predicted"/>
<evidence type="ECO:0000313" key="3">
    <source>
        <dbReference type="Proteomes" id="UP001292182"/>
    </source>
</evidence>
<reference evidence="3" key="1">
    <citation type="submission" date="2023-07" db="EMBL/GenBank/DDBJ databases">
        <title>Whole genome sequence analysis of rice epiphytic Sphingomonas sanguinis OsEp_Plm_15B2.</title>
        <authorList>
            <person name="Sahu K.P."/>
            <person name="Asharani P."/>
            <person name="Reddy B."/>
            <person name="Kumar A."/>
        </authorList>
    </citation>
    <scope>NUCLEOTIDE SEQUENCE [LARGE SCALE GENOMIC DNA]</scope>
    <source>
        <strain evidence="3">OsEp_Plm_15B2</strain>
    </source>
</reference>
<organism evidence="2 3">
    <name type="scientific">Sphingomonas sanguinis</name>
    <dbReference type="NCBI Taxonomy" id="33051"/>
    <lineage>
        <taxon>Bacteria</taxon>
        <taxon>Pseudomonadati</taxon>
        <taxon>Pseudomonadota</taxon>
        <taxon>Alphaproteobacteria</taxon>
        <taxon>Sphingomonadales</taxon>
        <taxon>Sphingomonadaceae</taxon>
        <taxon>Sphingomonas</taxon>
    </lineage>
</organism>
<gene>
    <name evidence="2" type="ORF">N4G62_15150</name>
</gene>
<accession>A0ABU5LTV4</accession>
<dbReference type="EMBL" id="JAOBTW010000021">
    <property type="protein sequence ID" value="MDZ7283364.1"/>
    <property type="molecule type" value="Genomic_DNA"/>
</dbReference>
<keyword evidence="3" id="KW-1185">Reference proteome</keyword>
<keyword evidence="1" id="KW-0732">Signal</keyword>
<name>A0ABU5LTV4_9SPHN</name>
<dbReference type="RefSeq" id="WP_219020599.1">
    <property type="nucleotide sequence ID" value="NZ_CP079203.1"/>
</dbReference>
<evidence type="ECO:0000313" key="2">
    <source>
        <dbReference type="EMBL" id="MDZ7283364.1"/>
    </source>
</evidence>
<feature type="signal peptide" evidence="1">
    <location>
        <begin position="1"/>
        <end position="21"/>
    </location>
</feature>